<evidence type="ECO:0000256" key="1">
    <source>
        <dbReference type="ARBA" id="ARBA00004651"/>
    </source>
</evidence>
<feature type="transmembrane region" description="Helical" evidence="7">
    <location>
        <begin position="146"/>
        <end position="166"/>
    </location>
</feature>
<feature type="transmembrane region" description="Helical" evidence="7">
    <location>
        <begin position="246"/>
        <end position="267"/>
    </location>
</feature>
<proteinExistence type="inferred from homology"/>
<evidence type="ECO:0000256" key="7">
    <source>
        <dbReference type="RuleBase" id="RU363032"/>
    </source>
</evidence>
<evidence type="ECO:0000256" key="2">
    <source>
        <dbReference type="ARBA" id="ARBA00022448"/>
    </source>
</evidence>
<dbReference type="PROSITE" id="PS50928">
    <property type="entry name" value="ABC_TM1"/>
    <property type="match status" value="1"/>
</dbReference>
<reference evidence="9 10" key="1">
    <citation type="submission" date="2019-02" db="EMBL/GenBank/DDBJ databases">
        <title>Kribbella capetownensis sp. nov. and Kribbella speibonae sp. nov., isolated from soil.</title>
        <authorList>
            <person name="Curtis S.M."/>
            <person name="Norton I."/>
            <person name="Everest G.J."/>
            <person name="Meyers P.R."/>
        </authorList>
    </citation>
    <scope>NUCLEOTIDE SEQUENCE [LARGE SCALE GENOMIC DNA]</scope>
    <source>
        <strain evidence="9 10">SK5</strain>
    </source>
</reference>
<evidence type="ECO:0000256" key="3">
    <source>
        <dbReference type="ARBA" id="ARBA00022475"/>
    </source>
</evidence>
<evidence type="ECO:0000256" key="5">
    <source>
        <dbReference type="ARBA" id="ARBA00022989"/>
    </source>
</evidence>
<dbReference type="PANTHER" id="PTHR43744:SF6">
    <property type="entry name" value="ABC TRANSPORTER PERMEASE PROTEIN YESQ-RELATED"/>
    <property type="match status" value="1"/>
</dbReference>
<dbReference type="RefSeq" id="WP_131466075.1">
    <property type="nucleotide sequence ID" value="NZ_SJJY01000007.1"/>
</dbReference>
<keyword evidence="4 7" id="KW-0812">Transmembrane</keyword>
<name>A0ABY1ZZ33_9ACTN</name>
<feature type="domain" description="ABC transmembrane type-1" evidence="8">
    <location>
        <begin position="75"/>
        <end position="267"/>
    </location>
</feature>
<protein>
    <submittedName>
        <fullName evidence="9">Carbohydrate ABC transporter permease</fullName>
    </submittedName>
</protein>
<dbReference type="SUPFAM" id="SSF161098">
    <property type="entry name" value="MetI-like"/>
    <property type="match status" value="1"/>
</dbReference>
<dbReference type="Gene3D" id="1.10.3720.10">
    <property type="entry name" value="MetI-like"/>
    <property type="match status" value="1"/>
</dbReference>
<dbReference type="InterPro" id="IPR035906">
    <property type="entry name" value="MetI-like_sf"/>
</dbReference>
<feature type="transmembrane region" description="Helical" evidence="7">
    <location>
        <begin position="110"/>
        <end position="134"/>
    </location>
</feature>
<keyword evidence="5 7" id="KW-1133">Transmembrane helix</keyword>
<dbReference type="InterPro" id="IPR000515">
    <property type="entry name" value="MetI-like"/>
</dbReference>
<feature type="transmembrane region" description="Helical" evidence="7">
    <location>
        <begin position="187"/>
        <end position="212"/>
    </location>
</feature>
<dbReference type="EMBL" id="SJJY01000007">
    <property type="protein sequence ID" value="TCC20438.1"/>
    <property type="molecule type" value="Genomic_DNA"/>
</dbReference>
<comment type="subcellular location">
    <subcellularLocation>
        <location evidence="1 7">Cell membrane</location>
        <topology evidence="1 7">Multi-pass membrane protein</topology>
    </subcellularLocation>
</comment>
<evidence type="ECO:0000313" key="10">
    <source>
        <dbReference type="Proteomes" id="UP000292385"/>
    </source>
</evidence>
<gene>
    <name evidence="9" type="ORF">E0H58_30455</name>
</gene>
<feature type="transmembrane region" description="Helical" evidence="7">
    <location>
        <begin position="74"/>
        <end position="98"/>
    </location>
</feature>
<sequence>MTTLQQAPTKRRWLTHLALIAGTLVMVYPLLWMVGGSFKDEKDIFSQLNPLPGSLDPRNYIAGWTATDPTFTRFYINSLLIAVLAVAGNVIACTLTAYAFARLEFRGKKVFFGIMLGSIMLPAHALLIPQYVLFFNLGWVNTYLPLVVPKFLATDAFFIFLMVQFIRTIPRTLDEAAMIDGCGKVRIFSRIILPLTGPVLITTMIFTFIWTYNDFFAQLIYLSYPSSETVPVALRRFVDATGDSSYGQLLAMSVLSLVPTFIVFLLAQRRIVEGIATTGLKG</sequence>
<keyword evidence="10" id="KW-1185">Reference proteome</keyword>
<comment type="caution">
    <text evidence="9">The sequence shown here is derived from an EMBL/GenBank/DDBJ whole genome shotgun (WGS) entry which is preliminary data.</text>
</comment>
<comment type="similarity">
    <text evidence="7">Belongs to the binding-protein-dependent transport system permease family.</text>
</comment>
<keyword evidence="3" id="KW-1003">Cell membrane</keyword>
<dbReference type="Proteomes" id="UP000292385">
    <property type="component" value="Unassembled WGS sequence"/>
</dbReference>
<evidence type="ECO:0000259" key="8">
    <source>
        <dbReference type="PROSITE" id="PS50928"/>
    </source>
</evidence>
<organism evidence="9 10">
    <name type="scientific">Kribbella speibonae</name>
    <dbReference type="NCBI Taxonomy" id="1572660"/>
    <lineage>
        <taxon>Bacteria</taxon>
        <taxon>Bacillati</taxon>
        <taxon>Actinomycetota</taxon>
        <taxon>Actinomycetes</taxon>
        <taxon>Propionibacteriales</taxon>
        <taxon>Kribbellaceae</taxon>
        <taxon>Kribbella</taxon>
    </lineage>
</organism>
<evidence type="ECO:0000256" key="4">
    <source>
        <dbReference type="ARBA" id="ARBA00022692"/>
    </source>
</evidence>
<dbReference type="Pfam" id="PF00528">
    <property type="entry name" value="BPD_transp_1"/>
    <property type="match status" value="1"/>
</dbReference>
<keyword evidence="6 7" id="KW-0472">Membrane</keyword>
<feature type="transmembrane region" description="Helical" evidence="7">
    <location>
        <begin position="12"/>
        <end position="31"/>
    </location>
</feature>
<dbReference type="PANTHER" id="PTHR43744">
    <property type="entry name" value="ABC TRANSPORTER PERMEASE PROTEIN MG189-RELATED-RELATED"/>
    <property type="match status" value="1"/>
</dbReference>
<accession>A0ABY1ZZ33</accession>
<dbReference type="CDD" id="cd06261">
    <property type="entry name" value="TM_PBP2"/>
    <property type="match status" value="1"/>
</dbReference>
<evidence type="ECO:0000313" key="9">
    <source>
        <dbReference type="EMBL" id="TCC20438.1"/>
    </source>
</evidence>
<evidence type="ECO:0000256" key="6">
    <source>
        <dbReference type="ARBA" id="ARBA00023136"/>
    </source>
</evidence>
<keyword evidence="2 7" id="KW-0813">Transport</keyword>